<comment type="caution">
    <text evidence="1">The sequence shown here is derived from an EMBL/GenBank/DDBJ whole genome shotgun (WGS) entry which is preliminary data.</text>
</comment>
<dbReference type="AlphaFoldDB" id="A0A0M8P4B1"/>
<sequence>MDREITWGAAWSLSGFGEYCFSFKCVEAYGSMLCFSYATLQLSGKALHWGGSITVYPGGLDAIGSICNKRYKNTNPALNSMLKPHLSIKTYSLEVLLSHKTSAGTLPS</sequence>
<accession>A0A0M8P4B1</accession>
<protein>
    <submittedName>
        <fullName evidence="1">Uncharacterized protein</fullName>
    </submittedName>
</protein>
<gene>
    <name evidence="1" type="ORF">ACN38_g4226</name>
</gene>
<dbReference type="Proteomes" id="UP000037696">
    <property type="component" value="Unassembled WGS sequence"/>
</dbReference>
<reference evidence="1 2" key="1">
    <citation type="submission" date="2015-08" db="EMBL/GenBank/DDBJ databases">
        <title>Genome sequencing of Penicillium nordicum.</title>
        <authorList>
            <person name="Nguyen H.D."/>
            <person name="Seifert K.A."/>
        </authorList>
    </citation>
    <scope>NUCLEOTIDE SEQUENCE [LARGE SCALE GENOMIC DNA]</scope>
    <source>
        <strain evidence="1 2">DAOMC 185683</strain>
    </source>
</reference>
<dbReference type="EMBL" id="LHQQ01000053">
    <property type="protein sequence ID" value="KOS44848.1"/>
    <property type="molecule type" value="Genomic_DNA"/>
</dbReference>
<evidence type="ECO:0000313" key="2">
    <source>
        <dbReference type="Proteomes" id="UP000037696"/>
    </source>
</evidence>
<organism evidence="1 2">
    <name type="scientific">Penicillium nordicum</name>
    <dbReference type="NCBI Taxonomy" id="229535"/>
    <lineage>
        <taxon>Eukaryota</taxon>
        <taxon>Fungi</taxon>
        <taxon>Dikarya</taxon>
        <taxon>Ascomycota</taxon>
        <taxon>Pezizomycotina</taxon>
        <taxon>Eurotiomycetes</taxon>
        <taxon>Eurotiomycetidae</taxon>
        <taxon>Eurotiales</taxon>
        <taxon>Aspergillaceae</taxon>
        <taxon>Penicillium</taxon>
    </lineage>
</organism>
<evidence type="ECO:0000313" key="1">
    <source>
        <dbReference type="EMBL" id="KOS44848.1"/>
    </source>
</evidence>
<keyword evidence="2" id="KW-1185">Reference proteome</keyword>
<proteinExistence type="predicted"/>
<name>A0A0M8P4B1_9EURO</name>